<evidence type="ECO:0000256" key="18">
    <source>
        <dbReference type="ARBA" id="ARBA00047915"/>
    </source>
</evidence>
<dbReference type="Pfam" id="PF02373">
    <property type="entry name" value="JmjC"/>
    <property type="match status" value="1"/>
</dbReference>
<dbReference type="SUPFAM" id="SSF57903">
    <property type="entry name" value="FYVE/PHD zinc finger"/>
    <property type="match status" value="1"/>
</dbReference>
<dbReference type="AlphaFoldDB" id="A0A9P7RP51"/>
<proteinExistence type="inferred from homology"/>
<keyword evidence="10" id="KW-0156">Chromatin regulator</keyword>
<dbReference type="Proteomes" id="UP001049176">
    <property type="component" value="Chromosome 10"/>
</dbReference>
<dbReference type="CDD" id="cd15517">
    <property type="entry name" value="PHD_TCF19_like"/>
    <property type="match status" value="1"/>
</dbReference>
<evidence type="ECO:0000256" key="11">
    <source>
        <dbReference type="ARBA" id="ARBA00022964"/>
    </source>
</evidence>
<evidence type="ECO:0000256" key="16">
    <source>
        <dbReference type="ARBA" id="ARBA00023242"/>
    </source>
</evidence>
<accession>A0A9P7RP51</accession>
<feature type="compositionally biased region" description="Basic and acidic residues" evidence="20">
    <location>
        <begin position="24"/>
        <end position="38"/>
    </location>
</feature>
<keyword evidence="13" id="KW-0408">Iron</keyword>
<evidence type="ECO:0000256" key="20">
    <source>
        <dbReference type="SAM" id="MobiDB-lite"/>
    </source>
</evidence>
<dbReference type="GO" id="GO:0140680">
    <property type="term" value="F:histone H3K36me/H3K36me2 demethylase activity"/>
    <property type="evidence" value="ECO:0007669"/>
    <property type="project" value="UniProtKB-EC"/>
</dbReference>
<keyword evidence="15" id="KW-0804">Transcription</keyword>
<evidence type="ECO:0000256" key="8">
    <source>
        <dbReference type="ARBA" id="ARBA00022771"/>
    </source>
</evidence>
<evidence type="ECO:0000256" key="13">
    <source>
        <dbReference type="ARBA" id="ARBA00023004"/>
    </source>
</evidence>
<feature type="region of interest" description="Disordered" evidence="20">
    <location>
        <begin position="1"/>
        <end position="44"/>
    </location>
</feature>
<evidence type="ECO:0000256" key="10">
    <source>
        <dbReference type="ARBA" id="ARBA00022853"/>
    </source>
</evidence>
<dbReference type="KEGG" id="more:E1B28_002655"/>
<feature type="domain" description="JmjC" evidence="22">
    <location>
        <begin position="239"/>
        <end position="398"/>
    </location>
</feature>
<gene>
    <name evidence="23" type="ORF">E1B28_002655</name>
</gene>
<evidence type="ECO:0000256" key="5">
    <source>
        <dbReference type="ARBA" id="ARBA00013246"/>
    </source>
</evidence>
<sequence>MAPGKRRSARANGSSTRSTSPSDTEGHEVNKKSSKATEETCPACTQDQQLQDTEEWAMCGLCKVWYHWRCVGNGEELSTIDKWFCKPCLEKEPRRTITYKAPTRKSERKKATRDYANIELGIPSDPNRWMHMMEGKPMKEDYFKRMKGGDVGLEWLAEDEYAMTEPFVIDNPAGLGMKMPENFGVEDVALLVGENSPLEVIDVASQSSVSGWTLGKWVEYFNLEPSKREKILNVISLEISGTLLANRILPPRLVREIDWVENYWPSTKKGKGHSYPKVQLYCLMGVEGAWTDWHIDFAGSSVYYHIMEGSKVFYFIKPTASNLAAYERWSGTDIQNQTWLGDMVDEVIKVTLREGNTMIIPAGWIHAVHTPVDTLVFGGNFLHSYSVATQLRVRDIEFRTQVPKKFRFPLFTKLCWYVGDKILKDLKASGASAFSTRVLTSMVALADFLVSETRILERGSENAKKESKEQVPHDRIKDAPAMARELRWRVHHALNGSSEDEGSDNGGTAPYNGVRKRKRAHSESSAEPTPPPKFKNFKPKRWDSITDAVSVPQKRTIHAVKPQTDGDEWIKKWSEWKDLEAGVDSKGDEPEADVNIHEHVLTKLRKTANGLQRERIQRVVEEWKWVT</sequence>
<dbReference type="GeneID" id="66071731"/>
<evidence type="ECO:0000256" key="17">
    <source>
        <dbReference type="ARBA" id="ARBA00031083"/>
    </source>
</evidence>
<dbReference type="PROSITE" id="PS50016">
    <property type="entry name" value="ZF_PHD_2"/>
    <property type="match status" value="1"/>
</dbReference>
<evidence type="ECO:0000256" key="3">
    <source>
        <dbReference type="ARBA" id="ARBA00004123"/>
    </source>
</evidence>
<dbReference type="PANTHER" id="PTHR23123">
    <property type="entry name" value="PHD/F-BOX CONTAINING PROTEIN"/>
    <property type="match status" value="1"/>
</dbReference>
<comment type="subcellular location">
    <subcellularLocation>
        <location evidence="3">Nucleus</location>
    </subcellularLocation>
</comment>
<protein>
    <recommendedName>
        <fullName evidence="6">JmjC domain-containing histone demethylation protein 1</fullName>
        <ecNumber evidence="5">1.14.11.27</ecNumber>
    </recommendedName>
    <alternativeName>
        <fullName evidence="17">[Histone-H3]-lysine-36 demethylase 1</fullName>
    </alternativeName>
</protein>
<evidence type="ECO:0000256" key="14">
    <source>
        <dbReference type="ARBA" id="ARBA00023015"/>
    </source>
</evidence>
<dbReference type="InterPro" id="IPR019787">
    <property type="entry name" value="Znf_PHD-finger"/>
</dbReference>
<dbReference type="SMART" id="SM00558">
    <property type="entry name" value="JmjC"/>
    <property type="match status" value="1"/>
</dbReference>
<evidence type="ECO:0000256" key="19">
    <source>
        <dbReference type="PROSITE-ProRule" id="PRU00146"/>
    </source>
</evidence>
<evidence type="ECO:0000256" key="7">
    <source>
        <dbReference type="ARBA" id="ARBA00022723"/>
    </source>
</evidence>
<keyword evidence="8 19" id="KW-0863">Zinc-finger</keyword>
<dbReference type="PROSITE" id="PS51184">
    <property type="entry name" value="JMJC"/>
    <property type="match status" value="1"/>
</dbReference>
<evidence type="ECO:0000313" key="24">
    <source>
        <dbReference type="Proteomes" id="UP001049176"/>
    </source>
</evidence>
<keyword evidence="14" id="KW-0805">Transcription regulation</keyword>
<dbReference type="InterPro" id="IPR041070">
    <property type="entry name" value="JHD"/>
</dbReference>
<dbReference type="Gene3D" id="3.30.40.10">
    <property type="entry name" value="Zinc/RING finger domain, C3HC4 (zinc finger)"/>
    <property type="match status" value="1"/>
</dbReference>
<dbReference type="EC" id="1.14.11.27" evidence="5"/>
<dbReference type="SUPFAM" id="SSF51197">
    <property type="entry name" value="Clavaminate synthase-like"/>
    <property type="match status" value="1"/>
</dbReference>
<keyword evidence="24" id="KW-1185">Reference proteome</keyword>
<evidence type="ECO:0000256" key="15">
    <source>
        <dbReference type="ARBA" id="ARBA00023163"/>
    </source>
</evidence>
<name>A0A9P7RP51_9AGAR</name>
<comment type="cofactor">
    <cofactor evidence="1">
        <name>Fe(2+)</name>
        <dbReference type="ChEBI" id="CHEBI:29033"/>
    </cofactor>
</comment>
<evidence type="ECO:0000256" key="6">
    <source>
        <dbReference type="ARBA" id="ARBA00015153"/>
    </source>
</evidence>
<dbReference type="Pfam" id="PF17811">
    <property type="entry name" value="JHD"/>
    <property type="match status" value="1"/>
</dbReference>
<evidence type="ECO:0000256" key="1">
    <source>
        <dbReference type="ARBA" id="ARBA00001954"/>
    </source>
</evidence>
<keyword evidence="11" id="KW-0223">Dioxygenase</keyword>
<reference evidence="23" key="1">
    <citation type="journal article" date="2021" name="Genome Biol. Evol.">
        <title>The assembled and annotated genome of the fairy-ring fungus Marasmius oreades.</title>
        <authorList>
            <person name="Hiltunen M."/>
            <person name="Ament-Velasquez S.L."/>
            <person name="Johannesson H."/>
        </authorList>
    </citation>
    <scope>NUCLEOTIDE SEQUENCE</scope>
    <source>
        <strain evidence="23">03SP1</strain>
    </source>
</reference>
<keyword evidence="7" id="KW-0479">Metal-binding</keyword>
<dbReference type="InterPro" id="IPR003347">
    <property type="entry name" value="JmjC_dom"/>
</dbReference>
<evidence type="ECO:0000259" key="21">
    <source>
        <dbReference type="PROSITE" id="PS50016"/>
    </source>
</evidence>
<dbReference type="RefSeq" id="XP_043003192.1">
    <property type="nucleotide sequence ID" value="XM_043159589.1"/>
</dbReference>
<evidence type="ECO:0000256" key="9">
    <source>
        <dbReference type="ARBA" id="ARBA00022833"/>
    </source>
</evidence>
<dbReference type="InterPro" id="IPR013083">
    <property type="entry name" value="Znf_RING/FYVE/PHD"/>
</dbReference>
<evidence type="ECO:0000313" key="23">
    <source>
        <dbReference type="EMBL" id="KAG7086721.1"/>
    </source>
</evidence>
<keyword evidence="16" id="KW-0539">Nucleus</keyword>
<feature type="compositionally biased region" description="Polar residues" evidence="20">
    <location>
        <begin position="11"/>
        <end position="23"/>
    </location>
</feature>
<keyword evidence="12" id="KW-0560">Oxidoreductase</keyword>
<dbReference type="EMBL" id="CM032190">
    <property type="protein sequence ID" value="KAG7086721.1"/>
    <property type="molecule type" value="Genomic_DNA"/>
</dbReference>
<dbReference type="SMART" id="SM00249">
    <property type="entry name" value="PHD"/>
    <property type="match status" value="1"/>
</dbReference>
<dbReference type="InterPro" id="IPR001965">
    <property type="entry name" value="Znf_PHD"/>
</dbReference>
<dbReference type="GO" id="GO:0005634">
    <property type="term" value="C:nucleus"/>
    <property type="evidence" value="ECO:0007669"/>
    <property type="project" value="UniProtKB-SubCell"/>
</dbReference>
<feature type="domain" description="PHD-type" evidence="21">
    <location>
        <begin position="38"/>
        <end position="91"/>
    </location>
</feature>
<evidence type="ECO:0000256" key="4">
    <source>
        <dbReference type="ARBA" id="ARBA00008037"/>
    </source>
</evidence>
<keyword evidence="9" id="KW-0862">Zinc</keyword>
<dbReference type="InterPro" id="IPR050690">
    <property type="entry name" value="JHDM1_Histone_Demethylase"/>
</dbReference>
<dbReference type="InterPro" id="IPR011011">
    <property type="entry name" value="Znf_FYVE_PHD"/>
</dbReference>
<comment type="function">
    <text evidence="2">Histone demethylase that specifically demethylates 'Lys-36' of histone H3, thereby playing a central role in histone code.</text>
</comment>
<comment type="similarity">
    <text evidence="4">Belongs to the JHDM1 histone demethylase family.</text>
</comment>
<dbReference type="Gene3D" id="2.60.120.650">
    <property type="entry name" value="Cupin"/>
    <property type="match status" value="1"/>
</dbReference>
<dbReference type="GO" id="GO:0008270">
    <property type="term" value="F:zinc ion binding"/>
    <property type="evidence" value="ECO:0007669"/>
    <property type="project" value="UniProtKB-KW"/>
</dbReference>
<evidence type="ECO:0000256" key="12">
    <source>
        <dbReference type="ARBA" id="ARBA00023002"/>
    </source>
</evidence>
<evidence type="ECO:0000259" key="22">
    <source>
        <dbReference type="PROSITE" id="PS51184"/>
    </source>
</evidence>
<feature type="region of interest" description="Disordered" evidence="20">
    <location>
        <begin position="494"/>
        <end position="539"/>
    </location>
</feature>
<dbReference type="OrthoDB" id="5876800at2759"/>
<comment type="catalytic activity">
    <reaction evidence="18">
        <text>N(6),N(6)-dimethyl-L-lysyl(36)-[histone H3] + 2 2-oxoglutarate + 2 O2 = L-lysyl(36)-[histone H3] + 2 formaldehyde + 2 succinate + 2 CO2</text>
        <dbReference type="Rhea" id="RHEA:42032"/>
        <dbReference type="Rhea" id="RHEA-COMP:9785"/>
        <dbReference type="Rhea" id="RHEA-COMP:9787"/>
        <dbReference type="ChEBI" id="CHEBI:15379"/>
        <dbReference type="ChEBI" id="CHEBI:16526"/>
        <dbReference type="ChEBI" id="CHEBI:16810"/>
        <dbReference type="ChEBI" id="CHEBI:16842"/>
        <dbReference type="ChEBI" id="CHEBI:29969"/>
        <dbReference type="ChEBI" id="CHEBI:30031"/>
        <dbReference type="ChEBI" id="CHEBI:61976"/>
        <dbReference type="EC" id="1.14.11.27"/>
    </reaction>
</comment>
<organism evidence="23 24">
    <name type="scientific">Marasmius oreades</name>
    <name type="common">fairy-ring Marasmius</name>
    <dbReference type="NCBI Taxonomy" id="181124"/>
    <lineage>
        <taxon>Eukaryota</taxon>
        <taxon>Fungi</taxon>
        <taxon>Dikarya</taxon>
        <taxon>Basidiomycota</taxon>
        <taxon>Agaricomycotina</taxon>
        <taxon>Agaricomycetes</taxon>
        <taxon>Agaricomycetidae</taxon>
        <taxon>Agaricales</taxon>
        <taxon>Marasmiineae</taxon>
        <taxon>Marasmiaceae</taxon>
        <taxon>Marasmius</taxon>
    </lineage>
</organism>
<comment type="caution">
    <text evidence="23">The sequence shown here is derived from an EMBL/GenBank/DDBJ whole genome shotgun (WGS) entry which is preliminary data.</text>
</comment>
<evidence type="ECO:0000256" key="2">
    <source>
        <dbReference type="ARBA" id="ARBA00003909"/>
    </source>
</evidence>